<evidence type="ECO:0000313" key="4">
    <source>
        <dbReference type="EMBL" id="RVW55644.1"/>
    </source>
</evidence>
<sequence length="612" mass="68545">MANANEERKEVRFWGALKMLAVLILVVFTHNRLPTTLIEVGSFSRVEIKKKKQRKQQLFQWPNNPPEMPHWPPPPIPTTMRAITTVTASTTWSYAPFASTQSSRTGPEPWFGLAAGIGSIWEMTVLKVAAMVVCLQPPGWLLVVAKEWFTHGFQVTIPPSTSQTSSTHASLEAPKVNKEGKESFKGGAKDLKDFRPISLVGSLYKLLAKVLANRVKVVAGKVVSRSQNAFVKGRQILDASLIANEAIDSVQKGNSGGILCKLDIEKLDSLVYFYSELLYPYQWNIVYVLQSSQSLRQGDPLSSYLFVIVIETLSCLLKRANEGGFLLRWRFRLRVNLEKSELISVGKVENVEELVEEFGCKLSVFPFSYLGLPLGACFKDVWRRRPFRDKLFVGSMGKKRVSGVQVKGLDFGRTNGVAMLLCARLFPPYLLYSRPRSLKWKMFGTILERELGIPIFLSDSTIGRVLWMLLLSVKEMLLGWHGSFVAKTLANSLYRLPTRLMGLKSFKSLAPPFFGISTTKVEFKLFSKVPLSKNCLKKESFTNSQQSCQKAKEKPSGPGALSLLRSIRATKTSFSMKASYSLTELSLLNKLRSRQFKFGLHSPTGSESSSLK</sequence>
<feature type="region of interest" description="Disordered" evidence="1">
    <location>
        <begin position="160"/>
        <end position="182"/>
    </location>
</feature>
<name>A0A438F6K4_VITVI</name>
<evidence type="ECO:0000313" key="5">
    <source>
        <dbReference type="Proteomes" id="UP000288805"/>
    </source>
</evidence>
<reference evidence="4 5" key="1">
    <citation type="journal article" date="2018" name="PLoS Genet.">
        <title>Population sequencing reveals clonal diversity and ancestral inbreeding in the grapevine cultivar Chardonnay.</title>
        <authorList>
            <person name="Roach M.J."/>
            <person name="Johnson D.L."/>
            <person name="Bohlmann J."/>
            <person name="van Vuuren H.J."/>
            <person name="Jones S.J."/>
            <person name="Pretorius I.S."/>
            <person name="Schmidt S.A."/>
            <person name="Borneman A.R."/>
        </authorList>
    </citation>
    <scope>NUCLEOTIDE SEQUENCE [LARGE SCALE GENOMIC DNA]</scope>
    <source>
        <strain evidence="5">cv. Chardonnay</strain>
        <tissue evidence="4">Leaf</tissue>
    </source>
</reference>
<dbReference type="PANTHER" id="PTHR46890">
    <property type="entry name" value="NON-LTR RETROLELEMENT REVERSE TRANSCRIPTASE-LIKE PROTEIN-RELATED"/>
    <property type="match status" value="1"/>
</dbReference>
<feature type="domain" description="Reverse transcriptase" evidence="3">
    <location>
        <begin position="190"/>
        <end position="320"/>
    </location>
</feature>
<dbReference type="InterPro" id="IPR000477">
    <property type="entry name" value="RT_dom"/>
</dbReference>
<keyword evidence="2" id="KW-1133">Transmembrane helix</keyword>
<dbReference type="CDD" id="cd01650">
    <property type="entry name" value="RT_nLTR_like"/>
    <property type="match status" value="1"/>
</dbReference>
<proteinExistence type="predicted"/>
<comment type="caution">
    <text evidence="4">The sequence shown here is derived from an EMBL/GenBank/DDBJ whole genome shotgun (WGS) entry which is preliminary data.</text>
</comment>
<keyword evidence="2" id="KW-0472">Membrane</keyword>
<feature type="transmembrane region" description="Helical" evidence="2">
    <location>
        <begin position="12"/>
        <end position="30"/>
    </location>
</feature>
<organism evidence="4 5">
    <name type="scientific">Vitis vinifera</name>
    <name type="common">Grape</name>
    <dbReference type="NCBI Taxonomy" id="29760"/>
    <lineage>
        <taxon>Eukaryota</taxon>
        <taxon>Viridiplantae</taxon>
        <taxon>Streptophyta</taxon>
        <taxon>Embryophyta</taxon>
        <taxon>Tracheophyta</taxon>
        <taxon>Spermatophyta</taxon>
        <taxon>Magnoliopsida</taxon>
        <taxon>eudicotyledons</taxon>
        <taxon>Gunneridae</taxon>
        <taxon>Pentapetalae</taxon>
        <taxon>rosids</taxon>
        <taxon>Vitales</taxon>
        <taxon>Vitaceae</taxon>
        <taxon>Viteae</taxon>
        <taxon>Vitis</taxon>
    </lineage>
</organism>
<dbReference type="EMBL" id="QGNW01001111">
    <property type="protein sequence ID" value="RVW55644.1"/>
    <property type="molecule type" value="Genomic_DNA"/>
</dbReference>
<dbReference type="InterPro" id="IPR052343">
    <property type="entry name" value="Retrotransposon-Effector_Assoc"/>
</dbReference>
<protein>
    <recommendedName>
        <fullName evidence="3">Reverse transcriptase domain-containing protein</fullName>
    </recommendedName>
</protein>
<evidence type="ECO:0000256" key="2">
    <source>
        <dbReference type="SAM" id="Phobius"/>
    </source>
</evidence>
<evidence type="ECO:0000259" key="3">
    <source>
        <dbReference type="Pfam" id="PF00078"/>
    </source>
</evidence>
<keyword evidence="2" id="KW-0812">Transmembrane</keyword>
<evidence type="ECO:0000256" key="1">
    <source>
        <dbReference type="SAM" id="MobiDB-lite"/>
    </source>
</evidence>
<dbReference type="Proteomes" id="UP000288805">
    <property type="component" value="Unassembled WGS sequence"/>
</dbReference>
<gene>
    <name evidence="4" type="ORF">CK203_088127</name>
</gene>
<accession>A0A438F6K4</accession>
<dbReference type="AlphaFoldDB" id="A0A438F6K4"/>
<dbReference type="Pfam" id="PF00078">
    <property type="entry name" value="RVT_1"/>
    <property type="match status" value="1"/>
</dbReference>
<dbReference type="PANTHER" id="PTHR46890:SF50">
    <property type="entry name" value="RNA-DIRECTED DNA POLYMERASE, EUKARYOTA, REVERSE TRANSCRIPTASE ZINC-BINDING DOMAIN PROTEIN-RELATED"/>
    <property type="match status" value="1"/>
</dbReference>